<evidence type="ECO:0000259" key="2">
    <source>
        <dbReference type="Pfam" id="PF14534"/>
    </source>
</evidence>
<dbReference type="Proteomes" id="UP000199036">
    <property type="component" value="Unassembled WGS sequence"/>
</dbReference>
<keyword evidence="1" id="KW-1133">Transmembrane helix</keyword>
<feature type="transmembrane region" description="Helical" evidence="1">
    <location>
        <begin position="20"/>
        <end position="43"/>
    </location>
</feature>
<gene>
    <name evidence="3" type="ORF">SAMN05421741_1295</name>
</gene>
<dbReference type="AlphaFoldDB" id="A0A1I5FJK9"/>
<accession>A0A1I5FJK9</accession>
<keyword evidence="1" id="KW-0472">Membrane</keyword>
<keyword evidence="1" id="KW-0812">Transmembrane</keyword>
<dbReference type="SUPFAM" id="SSF54427">
    <property type="entry name" value="NTF2-like"/>
    <property type="match status" value="1"/>
</dbReference>
<dbReference type="Gene3D" id="3.10.450.50">
    <property type="match status" value="1"/>
</dbReference>
<dbReference type="STRING" id="913024.SAMN05421741_1295"/>
<feature type="domain" description="DUF4440" evidence="2">
    <location>
        <begin position="66"/>
        <end position="178"/>
    </location>
</feature>
<keyword evidence="4" id="KW-1185">Reference proteome</keyword>
<reference evidence="4" key="1">
    <citation type="submission" date="2016-10" db="EMBL/GenBank/DDBJ databases">
        <authorList>
            <person name="Varghese N."/>
            <person name="Submissions S."/>
        </authorList>
    </citation>
    <scope>NUCLEOTIDE SEQUENCE [LARGE SCALE GENOMIC DNA]</scope>
    <source>
        <strain evidence="4">DS-12</strain>
    </source>
</reference>
<name>A0A1I5FJK9_9FLAO</name>
<organism evidence="3 4">
    <name type="scientific">Paenimyroides ummariense</name>
    <dbReference type="NCBI Taxonomy" id="913024"/>
    <lineage>
        <taxon>Bacteria</taxon>
        <taxon>Pseudomonadati</taxon>
        <taxon>Bacteroidota</taxon>
        <taxon>Flavobacteriia</taxon>
        <taxon>Flavobacteriales</taxon>
        <taxon>Flavobacteriaceae</taxon>
        <taxon>Paenimyroides</taxon>
    </lineage>
</organism>
<evidence type="ECO:0000256" key="1">
    <source>
        <dbReference type="SAM" id="Phobius"/>
    </source>
</evidence>
<proteinExistence type="predicted"/>
<evidence type="ECO:0000313" key="3">
    <source>
        <dbReference type="EMBL" id="SFO23988.1"/>
    </source>
</evidence>
<sequence>MHRNRYILFENKTKTMKKLLSTKALLILILSLNVLVILFQFIYVTPEPVINNLDFPENRIEDIQAIKQLEQINAEGWAEGSGYKMASVFTADADYVTFNGEWLKGNEEIAKVHQELFDGVLKGSSLANRNIRSIQFVAENVAIIHMTGAVLQKGKSEPAKSRNSIQTLIAKKENNEWRFVAFHNARIKRISLWEGMMMSFN</sequence>
<dbReference type="InterPro" id="IPR011944">
    <property type="entry name" value="Steroid_delta5-4_isomerase"/>
</dbReference>
<protein>
    <recommendedName>
        <fullName evidence="2">DUF4440 domain-containing protein</fullName>
    </recommendedName>
</protein>
<dbReference type="Pfam" id="PF14534">
    <property type="entry name" value="DUF4440"/>
    <property type="match status" value="1"/>
</dbReference>
<dbReference type="NCBIfam" id="TIGR02246">
    <property type="entry name" value="SgcJ/EcaC family oxidoreductase"/>
    <property type="match status" value="1"/>
</dbReference>
<evidence type="ECO:0000313" key="4">
    <source>
        <dbReference type="Proteomes" id="UP000199036"/>
    </source>
</evidence>
<dbReference type="InterPro" id="IPR032710">
    <property type="entry name" value="NTF2-like_dom_sf"/>
</dbReference>
<dbReference type="InterPro" id="IPR027843">
    <property type="entry name" value="DUF4440"/>
</dbReference>
<dbReference type="EMBL" id="FOVI01000029">
    <property type="protein sequence ID" value="SFO23988.1"/>
    <property type="molecule type" value="Genomic_DNA"/>
</dbReference>